<comment type="caution">
    <text evidence="1">The sequence shown here is derived from an EMBL/GenBank/DDBJ whole genome shotgun (WGS) entry which is preliminary data.</text>
</comment>
<protein>
    <submittedName>
        <fullName evidence="1">Uncharacterized protein</fullName>
    </submittedName>
</protein>
<reference evidence="1" key="1">
    <citation type="submission" date="2018-05" db="EMBL/GenBank/DDBJ databases">
        <title>Draft genome of Mucuna pruriens seed.</title>
        <authorList>
            <person name="Nnadi N.E."/>
            <person name="Vos R."/>
            <person name="Hasami M.H."/>
            <person name="Devisetty U.K."/>
            <person name="Aguiy J.C."/>
        </authorList>
    </citation>
    <scope>NUCLEOTIDE SEQUENCE [LARGE SCALE GENOMIC DNA]</scope>
    <source>
        <strain evidence="1">JCA_2017</strain>
    </source>
</reference>
<dbReference type="AlphaFoldDB" id="A0A371HT98"/>
<name>A0A371HT98_MUCPR</name>
<feature type="non-terminal residue" evidence="1">
    <location>
        <position position="1"/>
    </location>
</feature>
<accession>A0A371HT98</accession>
<evidence type="ECO:0000313" key="1">
    <source>
        <dbReference type="EMBL" id="RDY06013.1"/>
    </source>
</evidence>
<organism evidence="1 2">
    <name type="scientific">Mucuna pruriens</name>
    <name type="common">Velvet bean</name>
    <name type="synonym">Dolichos pruriens</name>
    <dbReference type="NCBI Taxonomy" id="157652"/>
    <lineage>
        <taxon>Eukaryota</taxon>
        <taxon>Viridiplantae</taxon>
        <taxon>Streptophyta</taxon>
        <taxon>Embryophyta</taxon>
        <taxon>Tracheophyta</taxon>
        <taxon>Spermatophyta</taxon>
        <taxon>Magnoliopsida</taxon>
        <taxon>eudicotyledons</taxon>
        <taxon>Gunneridae</taxon>
        <taxon>Pentapetalae</taxon>
        <taxon>rosids</taxon>
        <taxon>fabids</taxon>
        <taxon>Fabales</taxon>
        <taxon>Fabaceae</taxon>
        <taxon>Papilionoideae</taxon>
        <taxon>50 kb inversion clade</taxon>
        <taxon>NPAAA clade</taxon>
        <taxon>indigoferoid/millettioid clade</taxon>
        <taxon>Phaseoleae</taxon>
        <taxon>Mucuna</taxon>
    </lineage>
</organism>
<dbReference type="EMBL" id="QJKJ01001765">
    <property type="protein sequence ID" value="RDY06013.1"/>
    <property type="molecule type" value="Genomic_DNA"/>
</dbReference>
<gene>
    <name evidence="1" type="ORF">CR513_10080</name>
</gene>
<keyword evidence="2" id="KW-1185">Reference proteome</keyword>
<evidence type="ECO:0000313" key="2">
    <source>
        <dbReference type="Proteomes" id="UP000257109"/>
    </source>
</evidence>
<dbReference type="Proteomes" id="UP000257109">
    <property type="component" value="Unassembled WGS sequence"/>
</dbReference>
<sequence length="76" mass="8590">MTKLAIKGSSNYKNWTNSTWKPMRTIRSISRRKEFRVGQKVLLFNSHLKIIAGPTLVVGKMESISLMEPAPSDDTP</sequence>
<proteinExistence type="predicted"/>